<reference evidence="4 5" key="1">
    <citation type="submission" date="2014-04" db="EMBL/GenBank/DDBJ databases">
        <authorList>
            <consortium name="DOE Joint Genome Institute"/>
            <person name="Kuo A."/>
            <person name="Zuccaro A."/>
            <person name="Kohler A."/>
            <person name="Nagy L.G."/>
            <person name="Floudas D."/>
            <person name="Copeland A."/>
            <person name="Barry K.W."/>
            <person name="Cichocki N."/>
            <person name="Veneault-Fourrey C."/>
            <person name="LaButti K."/>
            <person name="Lindquist E.A."/>
            <person name="Lipzen A."/>
            <person name="Lundell T."/>
            <person name="Morin E."/>
            <person name="Murat C."/>
            <person name="Sun H."/>
            <person name="Tunlid A."/>
            <person name="Henrissat B."/>
            <person name="Grigoriev I.V."/>
            <person name="Hibbett D.S."/>
            <person name="Martin F."/>
            <person name="Nordberg H.P."/>
            <person name="Cantor M.N."/>
            <person name="Hua S.X."/>
        </authorList>
    </citation>
    <scope>NUCLEOTIDE SEQUENCE [LARGE SCALE GENOMIC DNA]</scope>
    <source>
        <strain evidence="4 5">MAFF 305830</strain>
    </source>
</reference>
<keyword evidence="5" id="KW-1185">Reference proteome</keyword>
<dbReference type="InterPro" id="IPR050441">
    <property type="entry name" value="RBM"/>
</dbReference>
<sequence>MSNRRPTLFVTGFPPETRAKDLAVIFEKYGEIIRCDVPAPAAGRSTRYAFIEYVNEDDAGKAHSILHGEIFEGGKLIVEWAKRSPGSRWRPGGAPPPPREGGMRDSRGYGDRDRDRDRPRGDYRDRDRRDDRDRDMRRSRSPPRRGDRERPRDDRDRGDRPERAEYVRRVSPPRGDRRRDDGYREREREMDMPPMRRSATPPPPKGVYENGRY</sequence>
<accession>A0A0C3B3G4</accession>
<dbReference type="EMBL" id="KN824304">
    <property type="protein sequence ID" value="KIM26724.1"/>
    <property type="molecule type" value="Genomic_DNA"/>
</dbReference>
<dbReference type="SMART" id="SM00360">
    <property type="entry name" value="RRM"/>
    <property type="match status" value="1"/>
</dbReference>
<reference evidence="5" key="2">
    <citation type="submission" date="2015-01" db="EMBL/GenBank/DDBJ databases">
        <title>Evolutionary Origins and Diversification of the Mycorrhizal Mutualists.</title>
        <authorList>
            <consortium name="DOE Joint Genome Institute"/>
            <consortium name="Mycorrhizal Genomics Consortium"/>
            <person name="Kohler A."/>
            <person name="Kuo A."/>
            <person name="Nagy L.G."/>
            <person name="Floudas D."/>
            <person name="Copeland A."/>
            <person name="Barry K.W."/>
            <person name="Cichocki N."/>
            <person name="Veneault-Fourrey C."/>
            <person name="LaButti K."/>
            <person name="Lindquist E.A."/>
            <person name="Lipzen A."/>
            <person name="Lundell T."/>
            <person name="Morin E."/>
            <person name="Murat C."/>
            <person name="Riley R."/>
            <person name="Ohm R."/>
            <person name="Sun H."/>
            <person name="Tunlid A."/>
            <person name="Henrissat B."/>
            <person name="Grigoriev I.V."/>
            <person name="Hibbett D.S."/>
            <person name="Martin F."/>
        </authorList>
    </citation>
    <scope>NUCLEOTIDE SEQUENCE [LARGE SCALE GENOMIC DNA]</scope>
    <source>
        <strain evidence="5">MAFF 305830</strain>
    </source>
</reference>
<dbReference type="GO" id="GO:0003723">
    <property type="term" value="F:RNA binding"/>
    <property type="evidence" value="ECO:0007669"/>
    <property type="project" value="UniProtKB-UniRule"/>
</dbReference>
<dbReference type="Gene3D" id="3.30.70.330">
    <property type="match status" value="1"/>
</dbReference>
<dbReference type="InterPro" id="IPR012677">
    <property type="entry name" value="Nucleotide-bd_a/b_plait_sf"/>
</dbReference>
<dbReference type="AlphaFoldDB" id="A0A0C3B3G4"/>
<organism evidence="4 5">
    <name type="scientific">Serendipita vermifera MAFF 305830</name>
    <dbReference type="NCBI Taxonomy" id="933852"/>
    <lineage>
        <taxon>Eukaryota</taxon>
        <taxon>Fungi</taxon>
        <taxon>Dikarya</taxon>
        <taxon>Basidiomycota</taxon>
        <taxon>Agaricomycotina</taxon>
        <taxon>Agaricomycetes</taxon>
        <taxon>Sebacinales</taxon>
        <taxon>Serendipitaceae</taxon>
        <taxon>Serendipita</taxon>
    </lineage>
</organism>
<dbReference type="STRING" id="933852.A0A0C3B3G4"/>
<dbReference type="InterPro" id="IPR035979">
    <property type="entry name" value="RBD_domain_sf"/>
</dbReference>
<feature type="region of interest" description="Disordered" evidence="2">
    <location>
        <begin position="84"/>
        <end position="213"/>
    </location>
</feature>
<proteinExistence type="predicted"/>
<dbReference type="SUPFAM" id="SSF54928">
    <property type="entry name" value="RNA-binding domain, RBD"/>
    <property type="match status" value="1"/>
</dbReference>
<keyword evidence="1" id="KW-0694">RNA-binding</keyword>
<protein>
    <recommendedName>
        <fullName evidence="3">RRM domain-containing protein</fullName>
    </recommendedName>
</protein>
<evidence type="ECO:0000313" key="5">
    <source>
        <dbReference type="Proteomes" id="UP000054097"/>
    </source>
</evidence>
<dbReference type="OrthoDB" id="5970at2759"/>
<evidence type="ECO:0000256" key="2">
    <source>
        <dbReference type="SAM" id="MobiDB-lite"/>
    </source>
</evidence>
<dbReference type="Pfam" id="PF00076">
    <property type="entry name" value="RRM_1"/>
    <property type="match status" value="1"/>
</dbReference>
<gene>
    <name evidence="4" type="ORF">M408DRAFT_330476</name>
</gene>
<evidence type="ECO:0000313" key="4">
    <source>
        <dbReference type="EMBL" id="KIM26724.1"/>
    </source>
</evidence>
<name>A0A0C3B3G4_SERVB</name>
<dbReference type="HOGENOM" id="CLU_078549_0_1_1"/>
<evidence type="ECO:0000259" key="3">
    <source>
        <dbReference type="PROSITE" id="PS50102"/>
    </source>
</evidence>
<dbReference type="PANTHER" id="PTHR48034">
    <property type="entry name" value="TRANSFORMER-2 SEX-DETERMINING PROTEIN-RELATED"/>
    <property type="match status" value="1"/>
</dbReference>
<dbReference type="PROSITE" id="PS50102">
    <property type="entry name" value="RRM"/>
    <property type="match status" value="1"/>
</dbReference>
<evidence type="ECO:0000256" key="1">
    <source>
        <dbReference type="PROSITE-ProRule" id="PRU00176"/>
    </source>
</evidence>
<dbReference type="Proteomes" id="UP000054097">
    <property type="component" value="Unassembled WGS sequence"/>
</dbReference>
<feature type="domain" description="RRM" evidence="3">
    <location>
        <begin position="6"/>
        <end position="83"/>
    </location>
</feature>
<feature type="compositionally biased region" description="Basic and acidic residues" evidence="2">
    <location>
        <begin position="101"/>
        <end position="191"/>
    </location>
</feature>
<dbReference type="InterPro" id="IPR000504">
    <property type="entry name" value="RRM_dom"/>
</dbReference>